<dbReference type="GeneID" id="63760874"/>
<proteinExistence type="predicted"/>
<evidence type="ECO:0000313" key="1">
    <source>
        <dbReference type="EMBL" id="OJJ64388.1"/>
    </source>
</evidence>
<protein>
    <submittedName>
        <fullName evidence="1">Uncharacterized protein</fullName>
    </submittedName>
</protein>
<keyword evidence="2" id="KW-1185">Reference proteome</keyword>
<dbReference type="EMBL" id="KV878582">
    <property type="protein sequence ID" value="OJJ64388.1"/>
    <property type="molecule type" value="Genomic_DNA"/>
</dbReference>
<dbReference type="RefSeq" id="XP_040708194.1">
    <property type="nucleotide sequence ID" value="XM_040844801.1"/>
</dbReference>
<sequence length="115" mass="12953">MESFGFSSITQNWRNTLGFDSKRETDSNQSDGSRMTAVEIPILSNLEEYEWLPGHFNVRYIIEEASSEASFEPSYRVKLGSGETQVVCISLIHPIPAQNSRPSSYLDNLLHPSNV</sequence>
<organism evidence="1 2">
    <name type="scientific">Aspergillus sydowii CBS 593.65</name>
    <dbReference type="NCBI Taxonomy" id="1036612"/>
    <lineage>
        <taxon>Eukaryota</taxon>
        <taxon>Fungi</taxon>
        <taxon>Dikarya</taxon>
        <taxon>Ascomycota</taxon>
        <taxon>Pezizomycotina</taxon>
        <taxon>Eurotiomycetes</taxon>
        <taxon>Eurotiomycetidae</taxon>
        <taxon>Eurotiales</taxon>
        <taxon>Aspergillaceae</taxon>
        <taxon>Aspergillus</taxon>
        <taxon>Aspergillus subgen. Nidulantes</taxon>
    </lineage>
</organism>
<reference evidence="2" key="1">
    <citation type="journal article" date="2017" name="Genome Biol.">
        <title>Comparative genomics reveals high biological diversity and specific adaptations in the industrially and medically important fungal genus Aspergillus.</title>
        <authorList>
            <person name="de Vries R.P."/>
            <person name="Riley R."/>
            <person name="Wiebenga A."/>
            <person name="Aguilar-Osorio G."/>
            <person name="Amillis S."/>
            <person name="Uchima C.A."/>
            <person name="Anderluh G."/>
            <person name="Asadollahi M."/>
            <person name="Askin M."/>
            <person name="Barry K."/>
            <person name="Battaglia E."/>
            <person name="Bayram O."/>
            <person name="Benocci T."/>
            <person name="Braus-Stromeyer S.A."/>
            <person name="Caldana C."/>
            <person name="Canovas D."/>
            <person name="Cerqueira G.C."/>
            <person name="Chen F."/>
            <person name="Chen W."/>
            <person name="Choi C."/>
            <person name="Clum A."/>
            <person name="Dos Santos R.A."/>
            <person name="Damasio A.R."/>
            <person name="Diallinas G."/>
            <person name="Emri T."/>
            <person name="Fekete E."/>
            <person name="Flipphi M."/>
            <person name="Freyberg S."/>
            <person name="Gallo A."/>
            <person name="Gournas C."/>
            <person name="Habgood R."/>
            <person name="Hainaut M."/>
            <person name="Harispe M.L."/>
            <person name="Henrissat B."/>
            <person name="Hilden K.S."/>
            <person name="Hope R."/>
            <person name="Hossain A."/>
            <person name="Karabika E."/>
            <person name="Karaffa L."/>
            <person name="Karanyi Z."/>
            <person name="Krasevec N."/>
            <person name="Kuo A."/>
            <person name="Kusch H."/>
            <person name="LaButti K."/>
            <person name="Lagendijk E.L."/>
            <person name="Lapidus A."/>
            <person name="Levasseur A."/>
            <person name="Lindquist E."/>
            <person name="Lipzen A."/>
            <person name="Logrieco A.F."/>
            <person name="MacCabe A."/>
            <person name="Maekelae M.R."/>
            <person name="Malavazi I."/>
            <person name="Melin P."/>
            <person name="Meyer V."/>
            <person name="Mielnichuk N."/>
            <person name="Miskei M."/>
            <person name="Molnar A.P."/>
            <person name="Mule G."/>
            <person name="Ngan C.Y."/>
            <person name="Orejas M."/>
            <person name="Orosz E."/>
            <person name="Ouedraogo J.P."/>
            <person name="Overkamp K.M."/>
            <person name="Park H.-S."/>
            <person name="Perrone G."/>
            <person name="Piumi F."/>
            <person name="Punt P.J."/>
            <person name="Ram A.F."/>
            <person name="Ramon A."/>
            <person name="Rauscher S."/>
            <person name="Record E."/>
            <person name="Riano-Pachon D.M."/>
            <person name="Robert V."/>
            <person name="Roehrig J."/>
            <person name="Ruller R."/>
            <person name="Salamov A."/>
            <person name="Salih N.S."/>
            <person name="Samson R.A."/>
            <person name="Sandor E."/>
            <person name="Sanguinetti M."/>
            <person name="Schuetze T."/>
            <person name="Sepcic K."/>
            <person name="Shelest E."/>
            <person name="Sherlock G."/>
            <person name="Sophianopoulou V."/>
            <person name="Squina F.M."/>
            <person name="Sun H."/>
            <person name="Susca A."/>
            <person name="Todd R.B."/>
            <person name="Tsang A."/>
            <person name="Unkles S.E."/>
            <person name="van de Wiele N."/>
            <person name="van Rossen-Uffink D."/>
            <person name="Oliveira J.V."/>
            <person name="Vesth T.C."/>
            <person name="Visser J."/>
            <person name="Yu J.-H."/>
            <person name="Zhou M."/>
            <person name="Andersen M.R."/>
            <person name="Archer D.B."/>
            <person name="Baker S.E."/>
            <person name="Benoit I."/>
            <person name="Brakhage A.A."/>
            <person name="Braus G.H."/>
            <person name="Fischer R."/>
            <person name="Frisvad J.C."/>
            <person name="Goldman G.H."/>
            <person name="Houbraken J."/>
            <person name="Oakley B."/>
            <person name="Pocsi I."/>
            <person name="Scazzocchio C."/>
            <person name="Seiboth B."/>
            <person name="vanKuyk P.A."/>
            <person name="Wortman J."/>
            <person name="Dyer P.S."/>
            <person name="Grigoriev I.V."/>
        </authorList>
    </citation>
    <scope>NUCLEOTIDE SEQUENCE [LARGE SCALE GENOMIC DNA]</scope>
    <source>
        <strain evidence="2">CBS 593.65</strain>
    </source>
</reference>
<evidence type="ECO:0000313" key="2">
    <source>
        <dbReference type="Proteomes" id="UP000184356"/>
    </source>
</evidence>
<dbReference type="Proteomes" id="UP000184356">
    <property type="component" value="Unassembled WGS sequence"/>
</dbReference>
<dbReference type="AlphaFoldDB" id="A0A1L9TYD8"/>
<gene>
    <name evidence="1" type="ORF">ASPSYDRAFT_306746</name>
</gene>
<name>A0A1L9TYD8_9EURO</name>
<dbReference type="VEuPathDB" id="FungiDB:ASPSYDRAFT_306746"/>
<accession>A0A1L9TYD8</accession>
<dbReference type="STRING" id="1036612.A0A1L9TYD8"/>